<dbReference type="KEGG" id="sper:EW093_06835"/>
<organism evidence="1 2">
    <name type="scientific">Thiospirochaeta perfilievii</name>
    <dbReference type="NCBI Taxonomy" id="252967"/>
    <lineage>
        <taxon>Bacteria</taxon>
        <taxon>Pseudomonadati</taxon>
        <taxon>Spirochaetota</taxon>
        <taxon>Spirochaetia</taxon>
        <taxon>Spirochaetales</taxon>
        <taxon>Spirochaetaceae</taxon>
        <taxon>Thiospirochaeta</taxon>
    </lineage>
</organism>
<sequence>MNKILLTLLLSLVVVVFGETSFVSGFLNDNYTGSMENGVNGRYIGADDFLTFSLFAKSKKDKLQISEYYQVVTSRKFNYRYDLVDTIVSYDFMVNDYIFSPSISIIYKANLGGELIQNEIHDYRGLPALYESYVKEEAASSIGFNLYYNIESVAFENDTLRGLWDMEVPTGIKPISGSLSLEYLLDFKYFQIDITGGYKQYFNMVDQYSDFIRSGFIFGGQGVIKLIKDFTINMGLFFFPARNLSNDPYYFSREHIYSPQFWVSIGINGNHYGVSDIVNY</sequence>
<dbReference type="AlphaFoldDB" id="A0A5C1Q8K6"/>
<gene>
    <name evidence="1" type="ORF">EW093_06835</name>
</gene>
<reference evidence="1 2" key="2">
    <citation type="submission" date="2019-09" db="EMBL/GenBank/DDBJ databases">
        <title>Complete Genome Sequence and Methylome Analysis of free living Spirochaetas.</title>
        <authorList>
            <person name="Leshcheva N."/>
            <person name="Mikheeva N."/>
        </authorList>
    </citation>
    <scope>NUCLEOTIDE SEQUENCE [LARGE SCALE GENOMIC DNA]</scope>
    <source>
        <strain evidence="1 2">P</strain>
    </source>
</reference>
<protein>
    <recommendedName>
        <fullName evidence="3">DUF3187 family protein</fullName>
    </recommendedName>
</protein>
<evidence type="ECO:0000313" key="2">
    <source>
        <dbReference type="Proteomes" id="UP000323824"/>
    </source>
</evidence>
<dbReference type="Proteomes" id="UP000323824">
    <property type="component" value="Chromosome"/>
</dbReference>
<accession>A0A5C1Q8K6</accession>
<keyword evidence="2" id="KW-1185">Reference proteome</keyword>
<evidence type="ECO:0008006" key="3">
    <source>
        <dbReference type="Google" id="ProtNLM"/>
    </source>
</evidence>
<proteinExistence type="predicted"/>
<evidence type="ECO:0000313" key="1">
    <source>
        <dbReference type="EMBL" id="QEN04423.1"/>
    </source>
</evidence>
<dbReference type="EMBL" id="CP035807">
    <property type="protein sequence ID" value="QEN04423.1"/>
    <property type="molecule type" value="Genomic_DNA"/>
</dbReference>
<dbReference type="RefSeq" id="WP_149567670.1">
    <property type="nucleotide sequence ID" value="NZ_CP035807.1"/>
</dbReference>
<reference evidence="1 2" key="1">
    <citation type="submission" date="2019-02" db="EMBL/GenBank/DDBJ databases">
        <authorList>
            <person name="Fomenkov A."/>
            <person name="Dubinina G."/>
            <person name="Grabovich M."/>
            <person name="Vincze T."/>
            <person name="Roberts R.J."/>
        </authorList>
    </citation>
    <scope>NUCLEOTIDE SEQUENCE [LARGE SCALE GENOMIC DNA]</scope>
    <source>
        <strain evidence="1 2">P</strain>
    </source>
</reference>
<name>A0A5C1Q8K6_9SPIO</name>